<evidence type="ECO:0008006" key="3">
    <source>
        <dbReference type="Google" id="ProtNLM"/>
    </source>
</evidence>
<dbReference type="AlphaFoldDB" id="A0A099I0R9"/>
<comment type="caution">
    <text evidence="1">The sequence shown here is derived from an EMBL/GenBank/DDBJ whole genome shotgun (WGS) entry which is preliminary data.</text>
</comment>
<sequence length="200" mass="23063">MGIVCASGGQCLNAGYLTTKTTLDALEGRYVLRIPNKEIKREFQSLTAYYFHTDESSVTMLLEDLLQGNLEKFALRYQAILEDTASYYDLVNENSYQAHWPAVRTLLLGMLMPLENSYKIISNREKGQSRFDICLESRKQDKPSFLFELKYTKDDSVNLKKLAMQGYEQILAKQYDHGLHHVIRIGLAHRGKQVELYPEK</sequence>
<name>A0A099I0R9_CLOIN</name>
<dbReference type="InterPro" id="IPR012547">
    <property type="entry name" value="PDDEXK_9"/>
</dbReference>
<evidence type="ECO:0000313" key="1">
    <source>
        <dbReference type="EMBL" id="KGJ51325.1"/>
    </source>
</evidence>
<dbReference type="PANTHER" id="PTHR34825:SF1">
    <property type="entry name" value="AAA-ATPASE-LIKE DOMAIN-CONTAINING PROTEIN"/>
    <property type="match status" value="1"/>
</dbReference>
<dbReference type="Proteomes" id="UP000030008">
    <property type="component" value="Unassembled WGS sequence"/>
</dbReference>
<dbReference type="PANTHER" id="PTHR34825">
    <property type="entry name" value="CONSERVED PROTEIN, WITH A WEAK D-GALACTARATE DEHYDRATASE/ALTRONATE HYDROLASE DOMAIN"/>
    <property type="match status" value="1"/>
</dbReference>
<gene>
    <name evidence="1" type="ORF">CIAN88_21350</name>
</gene>
<proteinExistence type="predicted"/>
<accession>A0A099I0R9</accession>
<dbReference type="Pfam" id="PF08011">
    <property type="entry name" value="PDDEXK_9"/>
    <property type="match status" value="1"/>
</dbReference>
<dbReference type="EMBL" id="JQIF01000128">
    <property type="protein sequence ID" value="KGJ51325.1"/>
    <property type="molecule type" value="Genomic_DNA"/>
</dbReference>
<organism evidence="1 2">
    <name type="scientific">Clostridium innocuum</name>
    <dbReference type="NCBI Taxonomy" id="1522"/>
    <lineage>
        <taxon>Bacteria</taxon>
        <taxon>Bacillati</taxon>
        <taxon>Bacillota</taxon>
        <taxon>Clostridia</taxon>
        <taxon>Eubacteriales</taxon>
        <taxon>Clostridiaceae</taxon>
        <taxon>Clostridium</taxon>
    </lineage>
</organism>
<evidence type="ECO:0000313" key="2">
    <source>
        <dbReference type="Proteomes" id="UP000030008"/>
    </source>
</evidence>
<reference evidence="1 2" key="1">
    <citation type="submission" date="2014-08" db="EMBL/GenBank/DDBJ databases">
        <title>Clostridium innocuum, an unnegligible vancomycin-resistant pathogen causing extra-intestinal infections.</title>
        <authorList>
            <person name="Feng Y."/>
            <person name="Chiu C.-H."/>
        </authorList>
    </citation>
    <scope>NUCLEOTIDE SEQUENCE [LARGE SCALE GENOMIC DNA]</scope>
    <source>
        <strain evidence="1 2">AN88</strain>
    </source>
</reference>
<protein>
    <recommendedName>
        <fullName evidence="3">AAA-ATPase-like domain-containing protein</fullName>
    </recommendedName>
</protein>